<keyword evidence="2" id="KW-1185">Reference proteome</keyword>
<name>A0A8B6GD98_MYTGA</name>
<evidence type="ECO:0000313" key="1">
    <source>
        <dbReference type="EMBL" id="VDI62500.1"/>
    </source>
</evidence>
<organism evidence="1 2">
    <name type="scientific">Mytilus galloprovincialis</name>
    <name type="common">Mediterranean mussel</name>
    <dbReference type="NCBI Taxonomy" id="29158"/>
    <lineage>
        <taxon>Eukaryota</taxon>
        <taxon>Metazoa</taxon>
        <taxon>Spiralia</taxon>
        <taxon>Lophotrochozoa</taxon>
        <taxon>Mollusca</taxon>
        <taxon>Bivalvia</taxon>
        <taxon>Autobranchia</taxon>
        <taxon>Pteriomorphia</taxon>
        <taxon>Mytilida</taxon>
        <taxon>Mytiloidea</taxon>
        <taxon>Mytilidae</taxon>
        <taxon>Mytilinae</taxon>
        <taxon>Mytilus</taxon>
    </lineage>
</organism>
<dbReference type="OrthoDB" id="10011386at2759"/>
<protein>
    <submittedName>
        <fullName evidence="1">Uncharacterized protein</fullName>
    </submittedName>
</protein>
<dbReference type="EMBL" id="UYJE01008264">
    <property type="protein sequence ID" value="VDI62500.1"/>
    <property type="molecule type" value="Genomic_DNA"/>
</dbReference>
<sequence>MMSTYYEKHICFTVLTDVQEIEGKNAFADYVTDTRRKEASNNTGITSATTDHSPTIIWRVGTANHTHPNNCITIETVKKTRANTEANQSQVATDRTYKSEGPCQVSMITIRSLLLELSKVPEDQIEANMKSLILAYDNMCHLDCINAAKEDLPFPAPLNKLWKTIQKIGDRLHLPYHKDAQCKVTYNQSTIPESYHTMIAEETFS</sequence>
<proteinExistence type="predicted"/>
<reference evidence="1" key="1">
    <citation type="submission" date="2018-11" db="EMBL/GenBank/DDBJ databases">
        <authorList>
            <person name="Alioto T."/>
            <person name="Alioto T."/>
        </authorList>
    </citation>
    <scope>NUCLEOTIDE SEQUENCE</scope>
</reference>
<accession>A0A8B6GD98</accession>
<gene>
    <name evidence="1" type="ORF">MGAL_10B041517</name>
</gene>
<evidence type="ECO:0000313" key="2">
    <source>
        <dbReference type="Proteomes" id="UP000596742"/>
    </source>
</evidence>
<comment type="caution">
    <text evidence="1">The sequence shown here is derived from an EMBL/GenBank/DDBJ whole genome shotgun (WGS) entry which is preliminary data.</text>
</comment>
<dbReference type="Proteomes" id="UP000596742">
    <property type="component" value="Unassembled WGS sequence"/>
</dbReference>
<dbReference type="AlphaFoldDB" id="A0A8B6GD98"/>